<dbReference type="EMBL" id="LC490351">
    <property type="protein sequence ID" value="BBL86558.1"/>
    <property type="molecule type" value="Genomic_DNA"/>
</dbReference>
<name>A0A5K7W5D7_9EUKA</name>
<reference evidence="3 4" key="1">
    <citation type="submission" date="2019-06" db="EMBL/GenBank/DDBJ databases">
        <title>A hidden player of endosymbiotic evolution: DNA virus triggered massive gene transfer.</title>
        <authorList>
            <person name="Matsuo M."/>
            <person name="Katahata A."/>
            <person name="Tachikawa M."/>
            <person name="Minakuchi Y."/>
            <person name="Noguchi H."/>
            <person name="Toyoda A."/>
            <person name="Fujiyama A."/>
            <person name="Suzuki Y."/>
            <person name="Satoh S."/>
            <person name="Nakayama T."/>
            <person name="Kamikawa R."/>
            <person name="Nomura M."/>
            <person name="Inagaki Y."/>
            <person name="Ishida K."/>
            <person name="Obokata J."/>
        </authorList>
    </citation>
    <scope>NUCLEOTIDE SEQUENCE [LARGE SCALE GENOMIC DNA]</scope>
    <source>
        <strain evidence="3 4">MYN1</strain>
    </source>
</reference>
<dbReference type="InterPro" id="IPR050961">
    <property type="entry name" value="BolA/IbaG_stress_morph_reg"/>
</dbReference>
<dbReference type="PANTHER" id="PTHR46229">
    <property type="entry name" value="BOLA TRANSCRIPTION REGULATOR"/>
    <property type="match status" value="1"/>
</dbReference>
<keyword evidence="3" id="KW-0934">Plastid</keyword>
<geneLocation type="organellar chromatophore" evidence="3"/>
<dbReference type="Pfam" id="PF01722">
    <property type="entry name" value="BolA"/>
    <property type="match status" value="1"/>
</dbReference>
<evidence type="ECO:0000313" key="4">
    <source>
        <dbReference type="Proteomes" id="UP000503178"/>
    </source>
</evidence>
<dbReference type="InterPro" id="IPR036065">
    <property type="entry name" value="BolA-like_sf"/>
</dbReference>
<gene>
    <name evidence="3" type="primary">BolA</name>
    <name evidence="3" type="synonym">MYN1_Chr_734</name>
    <name evidence="3" type="ORF">PMYN1_Chma753</name>
</gene>
<accession>A0A5K7W5D7</accession>
<dbReference type="AlphaFoldDB" id="A0A5K7W5D7"/>
<protein>
    <submittedName>
        <fullName evidence="3">YrbA protein</fullName>
    </submittedName>
</protein>
<keyword evidence="4" id="KW-1185">Reference proteome</keyword>
<dbReference type="PIRSF" id="PIRSF003113">
    <property type="entry name" value="BolA"/>
    <property type="match status" value="1"/>
</dbReference>
<dbReference type="Gene3D" id="3.30.300.90">
    <property type="entry name" value="BolA-like"/>
    <property type="match status" value="1"/>
</dbReference>
<evidence type="ECO:0000256" key="1">
    <source>
        <dbReference type="ARBA" id="ARBA00005578"/>
    </source>
</evidence>
<proteinExistence type="inferred from homology"/>
<organism evidence="3 4">
    <name type="scientific">Paulinella micropora</name>
    <dbReference type="NCBI Taxonomy" id="1928728"/>
    <lineage>
        <taxon>Eukaryota</taxon>
        <taxon>Sar</taxon>
        <taxon>Rhizaria</taxon>
        <taxon>Cercozoa</taxon>
        <taxon>Imbricatea</taxon>
        <taxon>Silicofilosea</taxon>
        <taxon>Euglyphida</taxon>
        <taxon>Paulinellidae</taxon>
        <taxon>Paulinella</taxon>
    </lineage>
</organism>
<evidence type="ECO:0000313" key="3">
    <source>
        <dbReference type="EMBL" id="BBL86558.1"/>
    </source>
</evidence>
<dbReference type="InterPro" id="IPR002634">
    <property type="entry name" value="BolA"/>
</dbReference>
<comment type="similarity">
    <text evidence="1 2">Belongs to the BolA/IbaG family.</text>
</comment>
<sequence>MMSFQQIYQAICTLIPDAIIEIEDLTGTGDHISVQVISSTFTGLSRVKQHKLIYESLKKELTGGTIHAVVLNTKAL</sequence>
<evidence type="ECO:0000256" key="2">
    <source>
        <dbReference type="RuleBase" id="RU003860"/>
    </source>
</evidence>
<dbReference type="SUPFAM" id="SSF82657">
    <property type="entry name" value="BolA-like"/>
    <property type="match status" value="1"/>
</dbReference>
<dbReference type="Proteomes" id="UP000503178">
    <property type="component" value="Chromatophore Pltd"/>
</dbReference>
<dbReference type="PANTHER" id="PTHR46229:SF2">
    <property type="entry name" value="BOLA-LIKE PROTEIN 1"/>
    <property type="match status" value="1"/>
</dbReference>